<comment type="caution">
    <text evidence="1">The sequence shown here is derived from an EMBL/GenBank/DDBJ whole genome shotgun (WGS) entry which is preliminary data.</text>
</comment>
<sequence length="238" mass="26413">MSNINASVLDLPMSSLLQEESVLACRYCKLGYTEVAGETLIGLRVFDFRRSTWLNDTCITLGLMFIKQRYPRIGIICPDFTAVPTPEKRKKRAGKLGAFENSNNPVSYVCAANVTPSHWAAFIFYPNGLHNTRSPKLLGTSANPKPACVMFDASRDHYDKLKFMTMELFDIAAETDVHFIGGSTPKHVDGSSCGVLSLLFVEMSLVDGSGWGEDAFKALAYYRLRYLRHALAMMSTAT</sequence>
<dbReference type="AlphaFoldDB" id="A0A9W6YFA4"/>
<dbReference type="SUPFAM" id="SSF54001">
    <property type="entry name" value="Cysteine proteinases"/>
    <property type="match status" value="1"/>
</dbReference>
<organism evidence="1 2">
    <name type="scientific">Phytophthora lilii</name>
    <dbReference type="NCBI Taxonomy" id="2077276"/>
    <lineage>
        <taxon>Eukaryota</taxon>
        <taxon>Sar</taxon>
        <taxon>Stramenopiles</taxon>
        <taxon>Oomycota</taxon>
        <taxon>Peronosporomycetes</taxon>
        <taxon>Peronosporales</taxon>
        <taxon>Peronosporaceae</taxon>
        <taxon>Phytophthora</taxon>
    </lineage>
</organism>
<dbReference type="EMBL" id="BSXW01012521">
    <property type="protein sequence ID" value="GMF65968.1"/>
    <property type="molecule type" value="Genomic_DNA"/>
</dbReference>
<keyword evidence="2" id="KW-1185">Reference proteome</keyword>
<proteinExistence type="predicted"/>
<evidence type="ECO:0000313" key="1">
    <source>
        <dbReference type="EMBL" id="GMF65968.1"/>
    </source>
</evidence>
<gene>
    <name evidence="1" type="ORF">Plil01_001854000</name>
</gene>
<evidence type="ECO:0000313" key="2">
    <source>
        <dbReference type="Proteomes" id="UP001165083"/>
    </source>
</evidence>
<reference evidence="1" key="1">
    <citation type="submission" date="2023-04" db="EMBL/GenBank/DDBJ databases">
        <title>Phytophthora lilii NBRC 32176.</title>
        <authorList>
            <person name="Ichikawa N."/>
            <person name="Sato H."/>
            <person name="Tonouchi N."/>
        </authorList>
    </citation>
    <scope>NUCLEOTIDE SEQUENCE</scope>
    <source>
        <strain evidence="1">NBRC 32176</strain>
    </source>
</reference>
<dbReference type="InterPro" id="IPR038765">
    <property type="entry name" value="Papain-like_cys_pep_sf"/>
</dbReference>
<accession>A0A9W6YFA4</accession>
<name>A0A9W6YFA4_9STRA</name>
<protein>
    <submittedName>
        <fullName evidence="1">Unnamed protein product</fullName>
    </submittedName>
</protein>
<dbReference type="Proteomes" id="UP001165083">
    <property type="component" value="Unassembled WGS sequence"/>
</dbReference>